<evidence type="ECO:0000256" key="1">
    <source>
        <dbReference type="SAM" id="MobiDB-lite"/>
    </source>
</evidence>
<protein>
    <submittedName>
        <fullName evidence="2">Uncharacterized protein</fullName>
    </submittedName>
</protein>
<keyword evidence="3" id="KW-1185">Reference proteome</keyword>
<dbReference type="Proteomes" id="UP001160148">
    <property type="component" value="Unassembled WGS sequence"/>
</dbReference>
<evidence type="ECO:0000313" key="3">
    <source>
        <dbReference type="Proteomes" id="UP001160148"/>
    </source>
</evidence>
<accession>A0AAV0WMI6</accession>
<sequence length="132" mass="14895">MPPSVHKILVHGSRAIQLALFPIGILSEEAQEARNKDYIRFRRQNTRKTSRIDTNTDILHMFLISSDPLITSKSTQNIKKKNNALCSEAMNLLSDIIETHTTRDLELDSNDSTKVSEFDSSDCSIDIDSDES</sequence>
<dbReference type="EMBL" id="CARXXK010000002">
    <property type="protein sequence ID" value="CAI6356901.1"/>
    <property type="molecule type" value="Genomic_DNA"/>
</dbReference>
<organism evidence="2 3">
    <name type="scientific">Macrosiphum euphorbiae</name>
    <name type="common">potato aphid</name>
    <dbReference type="NCBI Taxonomy" id="13131"/>
    <lineage>
        <taxon>Eukaryota</taxon>
        <taxon>Metazoa</taxon>
        <taxon>Ecdysozoa</taxon>
        <taxon>Arthropoda</taxon>
        <taxon>Hexapoda</taxon>
        <taxon>Insecta</taxon>
        <taxon>Pterygota</taxon>
        <taxon>Neoptera</taxon>
        <taxon>Paraneoptera</taxon>
        <taxon>Hemiptera</taxon>
        <taxon>Sternorrhyncha</taxon>
        <taxon>Aphidomorpha</taxon>
        <taxon>Aphidoidea</taxon>
        <taxon>Aphididae</taxon>
        <taxon>Macrosiphini</taxon>
        <taxon>Macrosiphum</taxon>
    </lineage>
</organism>
<reference evidence="2 3" key="1">
    <citation type="submission" date="2023-01" db="EMBL/GenBank/DDBJ databases">
        <authorList>
            <person name="Whitehead M."/>
        </authorList>
    </citation>
    <scope>NUCLEOTIDE SEQUENCE [LARGE SCALE GENOMIC DNA]</scope>
</reference>
<evidence type="ECO:0000313" key="2">
    <source>
        <dbReference type="EMBL" id="CAI6356901.1"/>
    </source>
</evidence>
<comment type="caution">
    <text evidence="2">The sequence shown here is derived from an EMBL/GenBank/DDBJ whole genome shotgun (WGS) entry which is preliminary data.</text>
</comment>
<proteinExistence type="predicted"/>
<gene>
    <name evidence="2" type="ORF">MEUPH1_LOCUS12586</name>
</gene>
<feature type="region of interest" description="Disordered" evidence="1">
    <location>
        <begin position="108"/>
        <end position="132"/>
    </location>
</feature>
<name>A0AAV0WMI6_9HEMI</name>
<dbReference type="AlphaFoldDB" id="A0AAV0WMI6"/>